<dbReference type="AlphaFoldDB" id="A0A1H3JX72"/>
<dbReference type="InterPro" id="IPR012347">
    <property type="entry name" value="Ferritin-like"/>
</dbReference>
<dbReference type="EMBL" id="FNPV01000002">
    <property type="protein sequence ID" value="SDY44209.1"/>
    <property type="molecule type" value="Genomic_DNA"/>
</dbReference>
<comment type="subcellular location">
    <subcellularLocation>
        <location evidence="9">Cytoplasm</location>
    </subcellularLocation>
</comment>
<comment type="function">
    <text evidence="1 9">Iron-storage protein.</text>
</comment>
<evidence type="ECO:0000259" key="10">
    <source>
        <dbReference type="PROSITE" id="PS50905"/>
    </source>
</evidence>
<dbReference type="STRING" id="159292.SAMN05192546_102135"/>
<dbReference type="InterPro" id="IPR009040">
    <property type="entry name" value="Ferritin-like_diiron"/>
</dbReference>
<evidence type="ECO:0000256" key="7">
    <source>
        <dbReference type="ARBA" id="ARBA00048035"/>
    </source>
</evidence>
<sequence length="164" mass="19271">MLSEKLLHEMNEQVKHEMFSANYYLSMAAYFNDKDLPGFANFFRIQAQEENMHAMKFFDFIDEVNGRVRISALDEPQSDFESVKDVIKLALEHEQFVTKKIHQLMDIAVEEKNYPAISFLNWFVDEQVEEEATMQELLSKILRVGDKGHVLYLLDKEMGSRQPE</sequence>
<dbReference type="PROSITE" id="PS50905">
    <property type="entry name" value="FERRITIN_LIKE"/>
    <property type="match status" value="1"/>
</dbReference>
<gene>
    <name evidence="11" type="ORF">SAMN05192546_102135</name>
</gene>
<dbReference type="InterPro" id="IPR001519">
    <property type="entry name" value="Ferritin"/>
</dbReference>
<dbReference type="SMR" id="A0A1H3JX72"/>
<feature type="binding site" evidence="8">
    <location>
        <position position="50"/>
    </location>
    <ligand>
        <name>Fe cation</name>
        <dbReference type="ChEBI" id="CHEBI:24875"/>
        <label>1</label>
    </ligand>
</feature>
<name>A0A1H3JX72_9FIRM</name>
<keyword evidence="5" id="KW-0560">Oxidoreductase</keyword>
<dbReference type="EC" id="1.16.3.2" evidence="9"/>
<accession>A0A1H3JX72</accession>
<dbReference type="CDD" id="cd01055">
    <property type="entry name" value="Nonheme_Ferritin"/>
    <property type="match status" value="1"/>
</dbReference>
<dbReference type="GO" id="GO:0008199">
    <property type="term" value="F:ferric iron binding"/>
    <property type="evidence" value="ECO:0007669"/>
    <property type="project" value="InterPro"/>
</dbReference>
<evidence type="ECO:0000256" key="8">
    <source>
        <dbReference type="PIRSR" id="PIRSR601519-1"/>
    </source>
</evidence>
<dbReference type="PANTHER" id="PTHR11431">
    <property type="entry name" value="FERRITIN"/>
    <property type="match status" value="1"/>
</dbReference>
<feature type="binding site" evidence="8">
    <location>
        <position position="127"/>
    </location>
    <ligand>
        <name>Fe cation</name>
        <dbReference type="ChEBI" id="CHEBI:24875"/>
        <label>1</label>
    </ligand>
</feature>
<dbReference type="GO" id="GO:0006879">
    <property type="term" value="P:intracellular iron ion homeostasis"/>
    <property type="evidence" value="ECO:0007669"/>
    <property type="project" value="UniProtKB-KW"/>
</dbReference>
<dbReference type="OrthoDB" id="9801481at2"/>
<keyword evidence="12" id="KW-1185">Reference proteome</keyword>
<comment type="catalytic activity">
    <reaction evidence="7 9">
        <text>4 Fe(2+) + O2 + 6 H2O = 4 iron(III) oxide-hydroxide + 12 H(+)</text>
        <dbReference type="Rhea" id="RHEA:11972"/>
        <dbReference type="ChEBI" id="CHEBI:15377"/>
        <dbReference type="ChEBI" id="CHEBI:15378"/>
        <dbReference type="ChEBI" id="CHEBI:15379"/>
        <dbReference type="ChEBI" id="CHEBI:29033"/>
        <dbReference type="ChEBI" id="CHEBI:78619"/>
        <dbReference type="EC" id="1.16.3.2"/>
    </reaction>
</comment>
<evidence type="ECO:0000256" key="3">
    <source>
        <dbReference type="ARBA" id="ARBA00022434"/>
    </source>
</evidence>
<dbReference type="GO" id="GO:0005829">
    <property type="term" value="C:cytosol"/>
    <property type="evidence" value="ECO:0007669"/>
    <property type="project" value="TreeGrafter"/>
</dbReference>
<dbReference type="GO" id="GO:0008198">
    <property type="term" value="F:ferrous iron binding"/>
    <property type="evidence" value="ECO:0007669"/>
    <property type="project" value="TreeGrafter"/>
</dbReference>
<dbReference type="GO" id="GO:0004322">
    <property type="term" value="F:ferroxidase activity"/>
    <property type="evidence" value="ECO:0007669"/>
    <property type="project" value="TreeGrafter"/>
</dbReference>
<evidence type="ECO:0000313" key="12">
    <source>
        <dbReference type="Proteomes" id="UP000199230"/>
    </source>
</evidence>
<organism evidence="11 12">
    <name type="scientific">Tindallia californiensis</name>
    <dbReference type="NCBI Taxonomy" id="159292"/>
    <lineage>
        <taxon>Bacteria</taxon>
        <taxon>Bacillati</taxon>
        <taxon>Bacillota</taxon>
        <taxon>Clostridia</taxon>
        <taxon>Peptostreptococcales</taxon>
        <taxon>Tindalliaceae</taxon>
        <taxon>Tindallia</taxon>
    </lineage>
</organism>
<feature type="binding site" evidence="8">
    <location>
        <position position="94"/>
    </location>
    <ligand>
        <name>Fe cation</name>
        <dbReference type="ChEBI" id="CHEBI:24875"/>
        <label>1</label>
    </ligand>
</feature>
<dbReference type="PANTHER" id="PTHR11431:SF127">
    <property type="entry name" value="BACTERIAL NON-HEME FERRITIN"/>
    <property type="match status" value="1"/>
</dbReference>
<dbReference type="InterPro" id="IPR008331">
    <property type="entry name" value="Ferritin_DPS_dom"/>
</dbReference>
<proteinExistence type="inferred from homology"/>
<evidence type="ECO:0000256" key="5">
    <source>
        <dbReference type="ARBA" id="ARBA00023002"/>
    </source>
</evidence>
<evidence type="ECO:0000256" key="9">
    <source>
        <dbReference type="RuleBase" id="RU361145"/>
    </source>
</evidence>
<feature type="binding site" evidence="8">
    <location>
        <position position="53"/>
    </location>
    <ligand>
        <name>Fe cation</name>
        <dbReference type="ChEBI" id="CHEBI:24875"/>
        <label>1</label>
    </ligand>
</feature>
<dbReference type="Gene3D" id="1.20.1260.10">
    <property type="match status" value="1"/>
</dbReference>
<keyword evidence="9" id="KW-0963">Cytoplasm</keyword>
<keyword evidence="6 8" id="KW-0408">Iron</keyword>
<dbReference type="GO" id="GO:0006826">
    <property type="term" value="P:iron ion transport"/>
    <property type="evidence" value="ECO:0007669"/>
    <property type="project" value="InterPro"/>
</dbReference>
<dbReference type="Pfam" id="PF00210">
    <property type="entry name" value="Ferritin"/>
    <property type="match status" value="1"/>
</dbReference>
<feature type="domain" description="Ferritin-like diiron" evidence="10">
    <location>
        <begin position="1"/>
        <end position="145"/>
    </location>
</feature>
<dbReference type="GO" id="GO:0042802">
    <property type="term" value="F:identical protein binding"/>
    <property type="evidence" value="ECO:0007669"/>
    <property type="project" value="UniProtKB-ARBA"/>
</dbReference>
<evidence type="ECO:0000256" key="6">
    <source>
        <dbReference type="ARBA" id="ARBA00023004"/>
    </source>
</evidence>
<feature type="binding site" evidence="8">
    <location>
        <position position="17"/>
    </location>
    <ligand>
        <name>Fe cation</name>
        <dbReference type="ChEBI" id="CHEBI:24875"/>
        <label>1</label>
    </ligand>
</feature>
<keyword evidence="3 9" id="KW-0409">Iron storage</keyword>
<dbReference type="InterPro" id="IPR009078">
    <property type="entry name" value="Ferritin-like_SF"/>
</dbReference>
<evidence type="ECO:0000256" key="4">
    <source>
        <dbReference type="ARBA" id="ARBA00022723"/>
    </source>
</evidence>
<evidence type="ECO:0000256" key="2">
    <source>
        <dbReference type="ARBA" id="ARBA00006950"/>
    </source>
</evidence>
<comment type="similarity">
    <text evidence="2 9">Belongs to the ferritin family. Prokaryotic subfamily.</text>
</comment>
<dbReference type="RefSeq" id="WP_093310867.1">
    <property type="nucleotide sequence ID" value="NZ_FNPV01000002.1"/>
</dbReference>
<dbReference type="InterPro" id="IPR041719">
    <property type="entry name" value="Ferritin_prok"/>
</dbReference>
<keyword evidence="4 8" id="KW-0479">Metal-binding</keyword>
<reference evidence="11 12" key="1">
    <citation type="submission" date="2016-10" db="EMBL/GenBank/DDBJ databases">
        <authorList>
            <person name="de Groot N.N."/>
        </authorList>
    </citation>
    <scope>NUCLEOTIDE SEQUENCE [LARGE SCALE GENOMIC DNA]</scope>
    <source>
        <strain evidence="11 12">APO</strain>
    </source>
</reference>
<dbReference type="Proteomes" id="UP000199230">
    <property type="component" value="Unassembled WGS sequence"/>
</dbReference>
<evidence type="ECO:0000256" key="1">
    <source>
        <dbReference type="ARBA" id="ARBA00002485"/>
    </source>
</evidence>
<protein>
    <recommendedName>
        <fullName evidence="9">Ferritin</fullName>
        <ecNumber evidence="9">1.16.3.2</ecNumber>
    </recommendedName>
</protein>
<dbReference type="FunFam" id="1.20.1260.10:FF:000001">
    <property type="entry name" value="Non-heme ferritin"/>
    <property type="match status" value="1"/>
</dbReference>
<evidence type="ECO:0000313" key="11">
    <source>
        <dbReference type="EMBL" id="SDY44209.1"/>
    </source>
</evidence>
<dbReference type="SUPFAM" id="SSF47240">
    <property type="entry name" value="Ferritin-like"/>
    <property type="match status" value="1"/>
</dbReference>